<organism evidence="2 3">
    <name type="scientific">Sphaerosporella brunnea</name>
    <dbReference type="NCBI Taxonomy" id="1250544"/>
    <lineage>
        <taxon>Eukaryota</taxon>
        <taxon>Fungi</taxon>
        <taxon>Dikarya</taxon>
        <taxon>Ascomycota</taxon>
        <taxon>Pezizomycotina</taxon>
        <taxon>Pezizomycetes</taxon>
        <taxon>Pezizales</taxon>
        <taxon>Pyronemataceae</taxon>
        <taxon>Sphaerosporella</taxon>
    </lineage>
</organism>
<reference evidence="2 3" key="1">
    <citation type="submission" date="2019-09" db="EMBL/GenBank/DDBJ databases">
        <title>Draft genome of the ectomycorrhizal ascomycete Sphaerosporella brunnea.</title>
        <authorList>
            <consortium name="DOE Joint Genome Institute"/>
            <person name="Benucci G.M."/>
            <person name="Marozzi G."/>
            <person name="Antonielli L."/>
            <person name="Sanchez S."/>
            <person name="Marco P."/>
            <person name="Wang X."/>
            <person name="Falini L.B."/>
            <person name="Barry K."/>
            <person name="Haridas S."/>
            <person name="Lipzen A."/>
            <person name="Labutti K."/>
            <person name="Grigoriev I.V."/>
            <person name="Murat C."/>
            <person name="Martin F."/>
            <person name="Albertini E."/>
            <person name="Donnini D."/>
            <person name="Bonito G."/>
        </authorList>
    </citation>
    <scope>NUCLEOTIDE SEQUENCE [LARGE SCALE GENOMIC DNA]</scope>
    <source>
        <strain evidence="2 3">Sb_GMNB300</strain>
    </source>
</reference>
<sequence length="184" mass="20412">MDPNHSANHDQNAGENGIFRIPQEEGPSIDAKNYADDGQQELGHALAQSQERPDKRLCLLYRLPAEMHLSIACYQLPSDSAAMALALVCGDSSSERLLPWYLPPTVAQRQQLVTQAYITRLRVGLVLGLLDAVALHPVMLYGVRPTDERDTRYRLVASLVFKSDSQAFHIGMLNVAAANRYLQV</sequence>
<accession>A0A5J5ECP0</accession>
<gene>
    <name evidence="2" type="ORF">FN846DRAFT_914625</name>
</gene>
<feature type="compositionally biased region" description="Polar residues" evidence="1">
    <location>
        <begin position="1"/>
        <end position="14"/>
    </location>
</feature>
<evidence type="ECO:0000313" key="2">
    <source>
        <dbReference type="EMBL" id="KAA8892971.1"/>
    </source>
</evidence>
<dbReference type="EMBL" id="VXIS01000533">
    <property type="protein sequence ID" value="KAA8892971.1"/>
    <property type="molecule type" value="Genomic_DNA"/>
</dbReference>
<evidence type="ECO:0000313" key="3">
    <source>
        <dbReference type="Proteomes" id="UP000326924"/>
    </source>
</evidence>
<comment type="caution">
    <text evidence="2">The sequence shown here is derived from an EMBL/GenBank/DDBJ whole genome shotgun (WGS) entry which is preliminary data.</text>
</comment>
<feature type="region of interest" description="Disordered" evidence="1">
    <location>
        <begin position="1"/>
        <end position="35"/>
    </location>
</feature>
<dbReference type="Proteomes" id="UP000326924">
    <property type="component" value="Unassembled WGS sequence"/>
</dbReference>
<protein>
    <submittedName>
        <fullName evidence="2">Uncharacterized protein</fullName>
    </submittedName>
</protein>
<dbReference type="AlphaFoldDB" id="A0A5J5ECP0"/>
<keyword evidence="3" id="KW-1185">Reference proteome</keyword>
<dbReference type="InParanoid" id="A0A5J5ECP0"/>
<proteinExistence type="predicted"/>
<evidence type="ECO:0000256" key="1">
    <source>
        <dbReference type="SAM" id="MobiDB-lite"/>
    </source>
</evidence>
<name>A0A5J5ECP0_9PEZI</name>